<protein>
    <submittedName>
        <fullName evidence="2">Uncharacterized protein</fullName>
    </submittedName>
</protein>
<feature type="compositionally biased region" description="Low complexity" evidence="1">
    <location>
        <begin position="12"/>
        <end position="22"/>
    </location>
</feature>
<dbReference type="EMBL" id="BAAAKV010000054">
    <property type="protein sequence ID" value="GAA1187933.1"/>
    <property type="molecule type" value="Genomic_DNA"/>
</dbReference>
<evidence type="ECO:0000313" key="3">
    <source>
        <dbReference type="Proteomes" id="UP001501371"/>
    </source>
</evidence>
<keyword evidence="3" id="KW-1185">Reference proteome</keyword>
<accession>A0ABN1V1A6</accession>
<proteinExistence type="predicted"/>
<sequence>MRATYASPPPYDSDAPSDAPYDPGVPYGSALGRAIVVRPAAGSYRDDNGGQDGQGVGCDGVRAATGTVLAARRPPRAAR</sequence>
<evidence type="ECO:0000313" key="2">
    <source>
        <dbReference type="EMBL" id="GAA1187933.1"/>
    </source>
</evidence>
<dbReference type="Proteomes" id="UP001501371">
    <property type="component" value="Unassembled WGS sequence"/>
</dbReference>
<feature type="region of interest" description="Disordered" evidence="1">
    <location>
        <begin position="1"/>
        <end position="24"/>
    </location>
</feature>
<name>A0ABN1V1A6_9ACTN</name>
<comment type="caution">
    <text evidence="2">The sequence shown here is derived from an EMBL/GenBank/DDBJ whole genome shotgun (WGS) entry which is preliminary data.</text>
</comment>
<organism evidence="2 3">
    <name type="scientific">Streptomyces hebeiensis</name>
    <dbReference type="NCBI Taxonomy" id="229486"/>
    <lineage>
        <taxon>Bacteria</taxon>
        <taxon>Bacillati</taxon>
        <taxon>Actinomycetota</taxon>
        <taxon>Actinomycetes</taxon>
        <taxon>Kitasatosporales</taxon>
        <taxon>Streptomycetaceae</taxon>
        <taxon>Streptomyces</taxon>
    </lineage>
</organism>
<reference evidence="2 3" key="1">
    <citation type="journal article" date="2019" name="Int. J. Syst. Evol. Microbiol.">
        <title>The Global Catalogue of Microorganisms (GCM) 10K type strain sequencing project: providing services to taxonomists for standard genome sequencing and annotation.</title>
        <authorList>
            <consortium name="The Broad Institute Genomics Platform"/>
            <consortium name="The Broad Institute Genome Sequencing Center for Infectious Disease"/>
            <person name="Wu L."/>
            <person name="Ma J."/>
        </authorList>
    </citation>
    <scope>NUCLEOTIDE SEQUENCE [LARGE SCALE GENOMIC DNA]</scope>
    <source>
        <strain evidence="2 3">JCM 12696</strain>
    </source>
</reference>
<evidence type="ECO:0000256" key="1">
    <source>
        <dbReference type="SAM" id="MobiDB-lite"/>
    </source>
</evidence>
<gene>
    <name evidence="2" type="ORF">GCM10009654_51930</name>
</gene>